<proteinExistence type="predicted"/>
<evidence type="ECO:0000313" key="3">
    <source>
        <dbReference type="Proteomes" id="UP001595897"/>
    </source>
</evidence>
<evidence type="ECO:0000313" key="2">
    <source>
        <dbReference type="EMBL" id="MFC4699180.1"/>
    </source>
</evidence>
<accession>A0ABV9LSD3</accession>
<gene>
    <name evidence="2" type="ORF">ACFO4O_03295</name>
</gene>
<organism evidence="2 3">
    <name type="scientific">Glaciecola siphonariae</name>
    <dbReference type="NCBI Taxonomy" id="521012"/>
    <lineage>
        <taxon>Bacteria</taxon>
        <taxon>Pseudomonadati</taxon>
        <taxon>Pseudomonadota</taxon>
        <taxon>Gammaproteobacteria</taxon>
        <taxon>Alteromonadales</taxon>
        <taxon>Alteromonadaceae</taxon>
        <taxon>Glaciecola</taxon>
    </lineage>
</organism>
<dbReference type="EMBL" id="JBHSGU010000002">
    <property type="protein sequence ID" value="MFC4699180.1"/>
    <property type="molecule type" value="Genomic_DNA"/>
</dbReference>
<sequence>MNITMVINSGIDVNINDYIRTQNTINEALHSDASSKAGFALFASMLSEQLEIFREHIVDPGGEHSATCTKFPFSETLEGIERNTRRTWHLKVEADDYARANKLNRTIMRAFNPGGDSSCNSNSEQRADCNQRSSLYDFRMLACAHSYPLSMHNDPTYIPADVIANCPSHIQSVLSHEQRSHNQSTQSQSTQRQSTQSHGTEHEQQAYQEFVGGSGEEGIDTDNGTYYTNGNNNDLNSYDSLNPMGKHTNEERPEWLFDIIQQSKIQSESLS</sequence>
<feature type="compositionally biased region" description="Low complexity" evidence="1">
    <location>
        <begin position="181"/>
        <end position="198"/>
    </location>
</feature>
<reference evidence="3" key="1">
    <citation type="journal article" date="2019" name="Int. J. Syst. Evol. Microbiol.">
        <title>The Global Catalogue of Microorganisms (GCM) 10K type strain sequencing project: providing services to taxonomists for standard genome sequencing and annotation.</title>
        <authorList>
            <consortium name="The Broad Institute Genomics Platform"/>
            <consortium name="The Broad Institute Genome Sequencing Center for Infectious Disease"/>
            <person name="Wu L."/>
            <person name="Ma J."/>
        </authorList>
    </citation>
    <scope>NUCLEOTIDE SEQUENCE [LARGE SCALE GENOMIC DNA]</scope>
    <source>
        <strain evidence="3">KACC 12507</strain>
    </source>
</reference>
<comment type="caution">
    <text evidence="2">The sequence shown here is derived from an EMBL/GenBank/DDBJ whole genome shotgun (WGS) entry which is preliminary data.</text>
</comment>
<protein>
    <submittedName>
        <fullName evidence="2">Uncharacterized protein</fullName>
    </submittedName>
</protein>
<dbReference type="RefSeq" id="WP_382405931.1">
    <property type="nucleotide sequence ID" value="NZ_JBHSGU010000002.1"/>
</dbReference>
<evidence type="ECO:0000256" key="1">
    <source>
        <dbReference type="SAM" id="MobiDB-lite"/>
    </source>
</evidence>
<keyword evidence="3" id="KW-1185">Reference proteome</keyword>
<feature type="region of interest" description="Disordered" evidence="1">
    <location>
        <begin position="173"/>
        <end position="204"/>
    </location>
</feature>
<name>A0ABV9LSD3_9ALTE</name>
<dbReference type="Proteomes" id="UP001595897">
    <property type="component" value="Unassembled WGS sequence"/>
</dbReference>